<dbReference type="AlphaFoldDB" id="A0A9W6N729"/>
<reference evidence="3" key="2">
    <citation type="submission" date="2023-01" db="EMBL/GenBank/DDBJ databases">
        <authorList>
            <person name="Sun Q."/>
            <person name="Evtushenko L."/>
        </authorList>
    </citation>
    <scope>NUCLEOTIDE SEQUENCE</scope>
    <source>
        <strain evidence="3">VKM B-2748</strain>
    </source>
</reference>
<dbReference type="InterPro" id="IPR050535">
    <property type="entry name" value="DNA_Repair-Maintenance_Comp"/>
</dbReference>
<keyword evidence="4" id="KW-1185">Reference proteome</keyword>
<organism evidence="3 4">
    <name type="scientific">Methylopila turkensis</name>
    <dbReference type="NCBI Taxonomy" id="1437816"/>
    <lineage>
        <taxon>Bacteria</taxon>
        <taxon>Pseudomonadati</taxon>
        <taxon>Pseudomonadota</taxon>
        <taxon>Alphaproteobacteria</taxon>
        <taxon>Hyphomicrobiales</taxon>
        <taxon>Methylopilaceae</taxon>
        <taxon>Methylopila</taxon>
    </lineage>
</organism>
<evidence type="ECO:0000259" key="2">
    <source>
        <dbReference type="Pfam" id="PF00149"/>
    </source>
</evidence>
<dbReference type="Gene3D" id="3.60.21.10">
    <property type="match status" value="1"/>
</dbReference>
<accession>A0A9W6N729</accession>
<dbReference type="EMBL" id="BSFL01000002">
    <property type="protein sequence ID" value="GLK80113.1"/>
    <property type="molecule type" value="Genomic_DNA"/>
</dbReference>
<evidence type="ECO:0000313" key="3">
    <source>
        <dbReference type="EMBL" id="GLK80113.1"/>
    </source>
</evidence>
<dbReference type="Pfam" id="PF00149">
    <property type="entry name" value="Metallophos"/>
    <property type="match status" value="1"/>
</dbReference>
<dbReference type="InterPro" id="IPR014576">
    <property type="entry name" value="Pesterase_YhaO"/>
</dbReference>
<evidence type="ECO:0000256" key="1">
    <source>
        <dbReference type="ARBA" id="ARBA00022801"/>
    </source>
</evidence>
<feature type="domain" description="Calcineurin-like phosphoesterase" evidence="2">
    <location>
        <begin position="14"/>
        <end position="209"/>
    </location>
</feature>
<dbReference type="PANTHER" id="PTHR30337">
    <property type="entry name" value="COMPONENT OF ATP-DEPENDENT DSDNA EXONUCLEASE"/>
    <property type="match status" value="1"/>
</dbReference>
<name>A0A9W6N729_9HYPH</name>
<gene>
    <name evidence="3" type="ORF">GCM10008174_18540</name>
</gene>
<dbReference type="PANTHER" id="PTHR30337:SF7">
    <property type="entry name" value="PHOSPHOESTERASE"/>
    <property type="match status" value="1"/>
</dbReference>
<dbReference type="InterPro" id="IPR029052">
    <property type="entry name" value="Metallo-depent_PP-like"/>
</dbReference>
<dbReference type="GO" id="GO:0016787">
    <property type="term" value="F:hydrolase activity"/>
    <property type="evidence" value="ECO:0007669"/>
    <property type="project" value="UniProtKB-KW"/>
</dbReference>
<sequence length="426" mass="45119">MRLREPDMLSLTSFRFLHAADVHLDSPLHGLSRYEGLPADEIRAATRAAFDNLVGHAIAEAVDFVLIAGDLFDGEWRDMSTGLYLARALGRLDQAGVAVFILAGNHDATSVITRNVPWPPNVRQFGSREPETHRLDELGVAIHGQSFATAAVTANLAAGYPAAESHMFNIGMLHTALAGRRGHAAYAPCSVEDLSAKGYDYWALGHVHEHEIVSREPWIVFPGAVQGRTIRETGPKGAVVVTVTDREIRAVEHVPFDVVRWTSVELDCGGASFDDFAALARAALRDAKAADVSGGPLIVRLTLVGATSAAGAYHDAAEQLRNDARAIAASLSPDLFVEKVRVAVTAPATAQVVTSGDLSALIDEAASDAALVAVLQADLDRFLGIVEGAAGPAEDGALRRAAAGGDWPTIVRTASLALRARLAERA</sequence>
<dbReference type="SUPFAM" id="SSF56300">
    <property type="entry name" value="Metallo-dependent phosphatases"/>
    <property type="match status" value="1"/>
</dbReference>
<dbReference type="InterPro" id="IPR041796">
    <property type="entry name" value="Mre11_N"/>
</dbReference>
<evidence type="ECO:0000313" key="4">
    <source>
        <dbReference type="Proteomes" id="UP001143309"/>
    </source>
</evidence>
<dbReference type="PIRSF" id="PIRSF033091">
    <property type="entry name" value="Pesterase_YhaO"/>
    <property type="match status" value="1"/>
</dbReference>
<comment type="caution">
    <text evidence="3">The sequence shown here is derived from an EMBL/GenBank/DDBJ whole genome shotgun (WGS) entry which is preliminary data.</text>
</comment>
<reference evidence="3" key="1">
    <citation type="journal article" date="2014" name="Int. J. Syst. Evol. Microbiol.">
        <title>Complete genome sequence of Corynebacterium casei LMG S-19264T (=DSM 44701T), isolated from a smear-ripened cheese.</title>
        <authorList>
            <consortium name="US DOE Joint Genome Institute (JGI-PGF)"/>
            <person name="Walter F."/>
            <person name="Albersmeier A."/>
            <person name="Kalinowski J."/>
            <person name="Ruckert C."/>
        </authorList>
    </citation>
    <scope>NUCLEOTIDE SEQUENCE</scope>
    <source>
        <strain evidence="3">VKM B-2748</strain>
    </source>
</reference>
<dbReference type="InterPro" id="IPR004843">
    <property type="entry name" value="Calcineurin-like_PHP"/>
</dbReference>
<protein>
    <submittedName>
        <fullName evidence="3">Metallophosphoesterase</fullName>
    </submittedName>
</protein>
<keyword evidence="1" id="KW-0378">Hydrolase</keyword>
<dbReference type="Proteomes" id="UP001143309">
    <property type="component" value="Unassembled WGS sequence"/>
</dbReference>
<proteinExistence type="predicted"/>
<dbReference type="CDD" id="cd00840">
    <property type="entry name" value="MPP_Mre11_N"/>
    <property type="match status" value="1"/>
</dbReference>